<evidence type="ECO:0000256" key="1">
    <source>
        <dbReference type="SAM" id="MobiDB-lite"/>
    </source>
</evidence>
<reference evidence="2 3" key="1">
    <citation type="submission" date="2024-01" db="EMBL/GenBank/DDBJ databases">
        <title>A draft genome for a cacao thread blight-causing isolate of Paramarasmius palmivorus.</title>
        <authorList>
            <person name="Baruah I.K."/>
            <person name="Bukari Y."/>
            <person name="Amoako-Attah I."/>
            <person name="Meinhardt L.W."/>
            <person name="Bailey B.A."/>
            <person name="Cohen S.P."/>
        </authorList>
    </citation>
    <scope>NUCLEOTIDE SEQUENCE [LARGE SCALE GENOMIC DNA]</scope>
    <source>
        <strain evidence="2 3">GH-12</strain>
    </source>
</reference>
<gene>
    <name evidence="2" type="ORF">VNI00_009413</name>
</gene>
<comment type="caution">
    <text evidence="2">The sequence shown here is derived from an EMBL/GenBank/DDBJ whole genome shotgun (WGS) entry which is preliminary data.</text>
</comment>
<dbReference type="EMBL" id="JAYKXP010000035">
    <property type="protein sequence ID" value="KAK7040817.1"/>
    <property type="molecule type" value="Genomic_DNA"/>
</dbReference>
<dbReference type="Proteomes" id="UP001383192">
    <property type="component" value="Unassembled WGS sequence"/>
</dbReference>
<accession>A0AAW0CQG2</accession>
<proteinExistence type="predicted"/>
<evidence type="ECO:0000313" key="2">
    <source>
        <dbReference type="EMBL" id="KAK7040817.1"/>
    </source>
</evidence>
<organism evidence="2 3">
    <name type="scientific">Paramarasmius palmivorus</name>
    <dbReference type="NCBI Taxonomy" id="297713"/>
    <lineage>
        <taxon>Eukaryota</taxon>
        <taxon>Fungi</taxon>
        <taxon>Dikarya</taxon>
        <taxon>Basidiomycota</taxon>
        <taxon>Agaricomycotina</taxon>
        <taxon>Agaricomycetes</taxon>
        <taxon>Agaricomycetidae</taxon>
        <taxon>Agaricales</taxon>
        <taxon>Marasmiineae</taxon>
        <taxon>Marasmiaceae</taxon>
        <taxon>Paramarasmius</taxon>
    </lineage>
</organism>
<name>A0AAW0CQG2_9AGAR</name>
<dbReference type="AlphaFoldDB" id="A0AAW0CQG2"/>
<keyword evidence="3" id="KW-1185">Reference proteome</keyword>
<protein>
    <submittedName>
        <fullName evidence="2">Uncharacterized protein</fullName>
    </submittedName>
</protein>
<feature type="region of interest" description="Disordered" evidence="1">
    <location>
        <begin position="384"/>
        <end position="413"/>
    </location>
</feature>
<sequence>MFLARLKRVSRGVRNEVVFYEQVYFGLGKLYGAFFHSQDAIAEFRRLQLLTGALVSGSAVVSYLSRARFRPSDLDVFVGKQWALLVGQFLMKQGYSFVPLTTVFIRKRLRSEAQPSTFVEAITDEFMKARPNTGTVADRYEMCGIAGVFNFCKKGGPKVQIVAVCQEPIAVILGFYSTLVLNVATATEVVSLYPWTSFVEHRALYLKRDTLAVEAARFKYERRGWRSLSMLTAQLYLGCDSELSTKIRWFGDGHSWVVRFTPLKGMPNASRLYDSLAVTSWSLRCLDPEHVCLSVSRLDREYFARSYFVHPSAEHAVRDHPCFENPQCRVVLLEDPVTEDVVGPDVRGGSLHALDSTCSATPASSATFGSEEAPSDALTFASAGRGGLDVPPVSDMTSSTLMESDDPSESGSDTSIVFSEYVSSDMVVAFGVRLLLIFCGSTSWGSQDVWYYTHGFNGCTHIDPVPPYSPDAVVVDYLKGLYPLMEAAHRRGVVMEKLRHAFERSKECCPVGQLASHSPSAFLVSAILRCLNDVAWSGLWEEDEVDFDVTFQYDTAVAAVRTVCVFHVPVQDLETVRRDTIDWRVWAEEWDECRLAVHVAALTP</sequence>
<evidence type="ECO:0000313" key="3">
    <source>
        <dbReference type="Proteomes" id="UP001383192"/>
    </source>
</evidence>